<reference evidence="1 2" key="1">
    <citation type="submission" date="2019-03" db="EMBL/GenBank/DDBJ databases">
        <title>Draft Genome Sequence of Desulfosporosinus fructosivorans Strain 63.6F, Isolated from Marine Sediment in the Baltic Sea.</title>
        <authorList>
            <person name="Hausmann B."/>
            <person name="Vandieken V."/>
            <person name="Pjevac P."/>
            <person name="Schreck K."/>
            <person name="Herbold C.W."/>
            <person name="Loy A."/>
        </authorList>
    </citation>
    <scope>NUCLEOTIDE SEQUENCE [LARGE SCALE GENOMIC DNA]</scope>
    <source>
        <strain evidence="1 2">63.6F</strain>
    </source>
</reference>
<organism evidence="1 2">
    <name type="scientific">Desulfosporosinus fructosivorans</name>
    <dbReference type="NCBI Taxonomy" id="2018669"/>
    <lineage>
        <taxon>Bacteria</taxon>
        <taxon>Bacillati</taxon>
        <taxon>Bacillota</taxon>
        <taxon>Clostridia</taxon>
        <taxon>Eubacteriales</taxon>
        <taxon>Desulfitobacteriaceae</taxon>
        <taxon>Desulfosporosinus</taxon>
    </lineage>
</organism>
<dbReference type="OrthoDB" id="7226352at2"/>
<evidence type="ECO:0000313" key="1">
    <source>
        <dbReference type="EMBL" id="TGE35901.1"/>
    </source>
</evidence>
<accession>A0A4Z0QYM2</accession>
<sequence length="132" mass="14557">MQDKPKFTPGPWELEETEDGHIIRMGKAIENHSEFPSHLEIDYDHGCLFDGDEGDVFNEVEIRQAKEAYANANLISAAPDMYEALQRALTFITNGIENGYIQMPDLDSGDSALETPNIIKQALTKAQGGGST</sequence>
<evidence type="ECO:0000313" key="2">
    <source>
        <dbReference type="Proteomes" id="UP000298460"/>
    </source>
</evidence>
<name>A0A4Z0QYM2_9FIRM</name>
<comment type="caution">
    <text evidence="1">The sequence shown here is derived from an EMBL/GenBank/DDBJ whole genome shotgun (WGS) entry which is preliminary data.</text>
</comment>
<dbReference type="EMBL" id="SPQQ01000010">
    <property type="protein sequence ID" value="TGE35901.1"/>
    <property type="molecule type" value="Genomic_DNA"/>
</dbReference>
<gene>
    <name evidence="1" type="ORF">E4K67_22555</name>
</gene>
<dbReference type="Proteomes" id="UP000298460">
    <property type="component" value="Unassembled WGS sequence"/>
</dbReference>
<proteinExistence type="predicted"/>
<dbReference type="AlphaFoldDB" id="A0A4Z0QYM2"/>
<keyword evidence="2" id="KW-1185">Reference proteome</keyword>
<protein>
    <submittedName>
        <fullName evidence="1">Uncharacterized protein</fullName>
    </submittedName>
</protein>